<sequence length="128" mass="14830">MHSTLVVARLDPADAGSVADLFADFDKTEMPFLMGTRRRELFHYRGLYFHLQDFDGDHGGEAAEQAEAHPRFKRLSADLKPFIAPYDPETRTPYDPKARRSPQDATATRFYHWDARGLRMERWQWGAS</sequence>
<gene>
    <name evidence="2" type="ORF">E1298_23305</name>
</gene>
<reference evidence="2 3" key="1">
    <citation type="submission" date="2019-03" db="EMBL/GenBank/DDBJ databases">
        <title>Draft genome sequences of novel Actinobacteria.</title>
        <authorList>
            <person name="Sahin N."/>
            <person name="Ay H."/>
            <person name="Saygin H."/>
        </authorList>
    </citation>
    <scope>NUCLEOTIDE SEQUENCE [LARGE SCALE GENOMIC DNA]</scope>
    <source>
        <strain evidence="2 3">H3C3</strain>
    </source>
</reference>
<dbReference type="SUPFAM" id="SSF54909">
    <property type="entry name" value="Dimeric alpha+beta barrel"/>
    <property type="match status" value="1"/>
</dbReference>
<dbReference type="GO" id="GO:0030639">
    <property type="term" value="P:polyketide biosynthetic process"/>
    <property type="evidence" value="ECO:0007669"/>
    <property type="project" value="InterPro"/>
</dbReference>
<dbReference type="AlphaFoldDB" id="A0A4R5B9A3"/>
<dbReference type="InterPro" id="IPR011008">
    <property type="entry name" value="Dimeric_a/b-barrel"/>
</dbReference>
<dbReference type="RefSeq" id="WP_131896662.1">
    <property type="nucleotide sequence ID" value="NZ_SMKU01000129.1"/>
</dbReference>
<dbReference type="InterPro" id="IPR006765">
    <property type="entry name" value="Polyketide_synth_cyclase"/>
</dbReference>
<dbReference type="Gene3D" id="3.30.70.1090">
    <property type="entry name" value="Dimeric alpha+beta barrel"/>
    <property type="match status" value="1"/>
</dbReference>
<accession>A0A4R5B9A3</accession>
<feature type="compositionally biased region" description="Basic and acidic residues" evidence="1">
    <location>
        <begin position="88"/>
        <end position="102"/>
    </location>
</feature>
<keyword evidence="3" id="KW-1185">Reference proteome</keyword>
<name>A0A4R5B9A3_9ACTN</name>
<dbReference type="Pfam" id="PF04673">
    <property type="entry name" value="Cyclase_polyket"/>
    <property type="match status" value="1"/>
</dbReference>
<dbReference type="OrthoDB" id="4147507at2"/>
<evidence type="ECO:0000256" key="1">
    <source>
        <dbReference type="SAM" id="MobiDB-lite"/>
    </source>
</evidence>
<dbReference type="EMBL" id="SMKU01000129">
    <property type="protein sequence ID" value="TDD82055.1"/>
    <property type="molecule type" value="Genomic_DNA"/>
</dbReference>
<feature type="region of interest" description="Disordered" evidence="1">
    <location>
        <begin position="83"/>
        <end position="105"/>
    </location>
</feature>
<dbReference type="InterPro" id="IPR038474">
    <property type="entry name" value="Polyketide_synth_cyclase_sf"/>
</dbReference>
<evidence type="ECO:0000313" key="2">
    <source>
        <dbReference type="EMBL" id="TDD82055.1"/>
    </source>
</evidence>
<comment type="caution">
    <text evidence="2">The sequence shown here is derived from an EMBL/GenBank/DDBJ whole genome shotgun (WGS) entry which is preliminary data.</text>
</comment>
<protein>
    <submittedName>
        <fullName evidence="2">TcmI family type II polyketide cyclase</fullName>
    </submittedName>
</protein>
<evidence type="ECO:0000313" key="3">
    <source>
        <dbReference type="Proteomes" id="UP000294513"/>
    </source>
</evidence>
<proteinExistence type="predicted"/>
<organism evidence="2 3">
    <name type="scientific">Actinomadura rubrisoli</name>
    <dbReference type="NCBI Taxonomy" id="2530368"/>
    <lineage>
        <taxon>Bacteria</taxon>
        <taxon>Bacillati</taxon>
        <taxon>Actinomycetota</taxon>
        <taxon>Actinomycetes</taxon>
        <taxon>Streptosporangiales</taxon>
        <taxon>Thermomonosporaceae</taxon>
        <taxon>Actinomadura</taxon>
    </lineage>
</organism>
<dbReference type="Proteomes" id="UP000294513">
    <property type="component" value="Unassembled WGS sequence"/>
</dbReference>